<dbReference type="EMBL" id="MRZN01000011">
    <property type="protein sequence ID" value="PHK49509.1"/>
    <property type="molecule type" value="Genomic_DNA"/>
</dbReference>
<evidence type="ECO:0000259" key="1">
    <source>
        <dbReference type="Pfam" id="PF02557"/>
    </source>
</evidence>
<dbReference type="InterPro" id="IPR058193">
    <property type="entry name" value="VanY/YodJ_core_dom"/>
</dbReference>
<dbReference type="EMBL" id="CP093217">
    <property type="protein sequence ID" value="UQW82395.1"/>
    <property type="molecule type" value="Genomic_DNA"/>
</dbReference>
<dbReference type="InterPro" id="IPR003709">
    <property type="entry name" value="VanY-like_core_dom"/>
</dbReference>
<dbReference type="PANTHER" id="PTHR34385:SF1">
    <property type="entry name" value="PEPTIDOGLYCAN L-ALANYL-D-GLUTAMATE ENDOPEPTIDASE CWLK"/>
    <property type="match status" value="1"/>
</dbReference>
<dbReference type="Gene3D" id="3.30.1380.10">
    <property type="match status" value="1"/>
</dbReference>
<name>A0A2C6WMB4_9STAP</name>
<dbReference type="AlphaFoldDB" id="A0A2C6WMB4"/>
<sequence>MSKKVMLSMVILLVCVGFSFICIVMLSNTKSQPTNDNIVKPKNALPIKYEKNSVTYVNGHVIVNKTLALPAKYKPGENKIAKKQLNKLLKQAEKRNLDLKITSGYRNFESQSKVVDAFVENDGEQKTAKYAAKPGHSEHQTGLAFDVGTKQSLNDFHNDFEKTKEAHWLANHAADYGFIIRYPKGQSQDTGYAYEPWHLRYVGPQLAKVIKEKNTNLESYYHLNK</sequence>
<evidence type="ECO:0000313" key="3">
    <source>
        <dbReference type="EMBL" id="UQW82395.1"/>
    </source>
</evidence>
<accession>A0A2C6WMB4</accession>
<dbReference type="InterPro" id="IPR052179">
    <property type="entry name" value="DD-CPase-like"/>
</dbReference>
<dbReference type="GO" id="GO:0006508">
    <property type="term" value="P:proteolysis"/>
    <property type="evidence" value="ECO:0007669"/>
    <property type="project" value="InterPro"/>
</dbReference>
<gene>
    <name evidence="2" type="ORF">BTJ66_07840</name>
    <name evidence="3" type="ORF">MNY58_04695</name>
</gene>
<organism evidence="2 4">
    <name type="scientific">Staphylococcus edaphicus</name>
    <dbReference type="NCBI Taxonomy" id="1955013"/>
    <lineage>
        <taxon>Bacteria</taxon>
        <taxon>Bacillati</taxon>
        <taxon>Bacillota</taxon>
        <taxon>Bacilli</taxon>
        <taxon>Bacillales</taxon>
        <taxon>Staphylococcaceae</taxon>
        <taxon>Staphylococcus</taxon>
    </lineage>
</organism>
<keyword evidence="2" id="KW-0645">Protease</keyword>
<evidence type="ECO:0000313" key="5">
    <source>
        <dbReference type="Proteomes" id="UP001056588"/>
    </source>
</evidence>
<reference evidence="3" key="4">
    <citation type="submission" date="2022-03" db="EMBL/GenBank/DDBJ databases">
        <title>Complete Genome Sequence of Staphylococcus edaphicus strain CCM 8731.</title>
        <authorList>
            <person name="Rimmer C.O."/>
            <person name="Thomas J.C."/>
        </authorList>
    </citation>
    <scope>NUCLEOTIDE SEQUENCE</scope>
    <source>
        <strain evidence="3">CCM 8731</strain>
    </source>
</reference>
<dbReference type="Pfam" id="PF02557">
    <property type="entry name" value="VanY"/>
    <property type="match status" value="1"/>
</dbReference>
<dbReference type="OrthoDB" id="9792074at2"/>
<dbReference type="RefSeq" id="WP_099090415.1">
    <property type="nucleotide sequence ID" value="NZ_CP093217.1"/>
</dbReference>
<dbReference type="GO" id="GO:0004180">
    <property type="term" value="F:carboxypeptidase activity"/>
    <property type="evidence" value="ECO:0007669"/>
    <property type="project" value="UniProtKB-KW"/>
</dbReference>
<feature type="domain" description="D-alanyl-D-alanine carboxypeptidase-like core" evidence="1">
    <location>
        <begin position="78"/>
        <end position="203"/>
    </location>
</feature>
<keyword evidence="2" id="KW-0121">Carboxypeptidase</keyword>
<keyword evidence="2" id="KW-0378">Hydrolase</keyword>
<dbReference type="CDD" id="cd14852">
    <property type="entry name" value="LD-carboxypeptidase"/>
    <property type="match status" value="1"/>
</dbReference>
<keyword evidence="5" id="KW-1185">Reference proteome</keyword>
<evidence type="ECO:0000313" key="4">
    <source>
        <dbReference type="Proteomes" id="UP000223828"/>
    </source>
</evidence>
<protein>
    <submittedName>
        <fullName evidence="2">D-alanyl-D-alanine carboxypeptidase</fullName>
    </submittedName>
    <submittedName>
        <fullName evidence="3">M15 family metallopeptidase</fullName>
    </submittedName>
</protein>
<evidence type="ECO:0000313" key="2">
    <source>
        <dbReference type="EMBL" id="PHK49509.1"/>
    </source>
</evidence>
<reference evidence="2" key="3">
    <citation type="submission" date="2017-10" db="EMBL/GenBank/DDBJ databases">
        <authorList>
            <person name="Vrbovska V."/>
            <person name="Kovarovic V."/>
            <person name="Indrakova A."/>
        </authorList>
    </citation>
    <scope>NUCLEOTIDE SEQUENCE</scope>
    <source>
        <strain evidence="2">CCM 8730</strain>
    </source>
</reference>
<dbReference type="Proteomes" id="UP001056588">
    <property type="component" value="Chromosome"/>
</dbReference>
<dbReference type="InterPro" id="IPR009045">
    <property type="entry name" value="Zn_M74/Hedgehog-like"/>
</dbReference>
<proteinExistence type="predicted"/>
<dbReference type="PANTHER" id="PTHR34385">
    <property type="entry name" value="D-ALANYL-D-ALANINE CARBOXYPEPTIDASE"/>
    <property type="match status" value="1"/>
</dbReference>
<dbReference type="Proteomes" id="UP000223828">
    <property type="component" value="Unassembled WGS sequence"/>
</dbReference>
<reference evidence="2" key="1">
    <citation type="journal article" date="2017" name="Appl. Environ. Microbiol.">
        <title>Staphylococcus edaphicus sp. nov., isolated in Antarctica, harbours mecC gene and genomic islands with suspected role in adaptation to extreme environment.</title>
        <authorList>
            <person name="Pantucek R."/>
            <person name="Sedlacek I."/>
            <person name="Indrakova A."/>
            <person name="Vrbovska V."/>
            <person name="Maslanova I."/>
            <person name="Kovarovic V."/>
            <person name="Svec P."/>
            <person name="Kralova S."/>
            <person name="Kristofova L."/>
            <person name="Keklakova J."/>
            <person name="Petras P."/>
            <person name="Doskar J."/>
        </authorList>
    </citation>
    <scope>NUCLEOTIDE SEQUENCE</scope>
    <source>
        <strain evidence="2">CCM 8730</strain>
    </source>
</reference>
<reference evidence="4" key="2">
    <citation type="submission" date="2017-10" db="EMBL/GenBank/DDBJ databases">
        <title>Staphylococcus edaphicus sp. nov., isolated in Antarctica, harbouring mecC gene and genomic islands essential in adaptation to extreme environment.</title>
        <authorList>
            <person name="Pantucek R."/>
            <person name="Sedlacek I."/>
            <person name="Indrakova A."/>
            <person name="Vrbovska V."/>
            <person name="Maslanova I."/>
            <person name="Kovarovic V."/>
            <person name="Svec P."/>
            <person name="Kralova S."/>
            <person name="Kristofova L."/>
            <person name="Keklakova J."/>
            <person name="Petras P."/>
            <person name="Doskar J."/>
        </authorList>
    </citation>
    <scope>NUCLEOTIDE SEQUENCE [LARGE SCALE GENOMIC DNA]</scope>
    <source>
        <strain evidence="4">CCM 5085</strain>
    </source>
</reference>
<dbReference type="SUPFAM" id="SSF55166">
    <property type="entry name" value="Hedgehog/DD-peptidase"/>
    <property type="match status" value="1"/>
</dbReference>